<keyword evidence="13" id="KW-1185">Reference proteome</keyword>
<dbReference type="InterPro" id="IPR043504">
    <property type="entry name" value="Peptidase_S1_PA_chymotrypsin"/>
</dbReference>
<evidence type="ECO:0000256" key="3">
    <source>
        <dbReference type="ARBA" id="ARBA00022656"/>
    </source>
</evidence>
<proteinExistence type="inferred from homology"/>
<dbReference type="FunFam" id="2.40.10.10:FF:000068">
    <property type="entry name" value="transmembrane protease serine 2"/>
    <property type="match status" value="1"/>
</dbReference>
<feature type="domain" description="Peptidase S1" evidence="12">
    <location>
        <begin position="22"/>
        <end position="259"/>
    </location>
</feature>
<evidence type="ECO:0000256" key="1">
    <source>
        <dbReference type="ARBA" id="ARBA00004239"/>
    </source>
</evidence>
<dbReference type="PROSITE" id="PS51257">
    <property type="entry name" value="PROKAR_LIPOPROTEIN"/>
    <property type="match status" value="1"/>
</dbReference>
<evidence type="ECO:0000256" key="11">
    <source>
        <dbReference type="SAM" id="SignalP"/>
    </source>
</evidence>
<keyword evidence="11" id="KW-0732">Signal</keyword>
<keyword evidence="6" id="KW-0720">Serine protease</keyword>
<evidence type="ECO:0000256" key="10">
    <source>
        <dbReference type="ARBA" id="ARBA00084094"/>
    </source>
</evidence>
<dbReference type="PROSITE" id="PS50240">
    <property type="entry name" value="TRYPSIN_DOM"/>
    <property type="match status" value="1"/>
</dbReference>
<keyword evidence="4" id="KW-0645">Protease</keyword>
<evidence type="ECO:0000256" key="2">
    <source>
        <dbReference type="ARBA" id="ARBA00007664"/>
    </source>
</evidence>
<dbReference type="AlphaFoldDB" id="A0A7E5W561"/>
<dbReference type="GO" id="GO:0006508">
    <property type="term" value="P:proteolysis"/>
    <property type="evidence" value="ECO:0007669"/>
    <property type="project" value="UniProtKB-KW"/>
</dbReference>
<dbReference type="RefSeq" id="XP_026735622.1">
    <property type="nucleotide sequence ID" value="XM_026879821.1"/>
</dbReference>
<sequence>MIRNIFLLCLVSISCALGEQKIAGGALTTISQYPFAAALLTNRAGGDYVQACGGTIITQSAILSAASCFYTGTVQNSAAAWRARVGSSYRNSQGTIYIINRFTIHEGFSPTTLVNDIAVLRTTWTITYSANVQPARIAGAAYNTGNNQEVWAIGWGAISNQVSASDQLRHVQVWTILQQTCVNRYAQTTTTINDNMICAGFLDVGLRGQCTGDVGGPLLDPAGIVVGVFSRTQGCADDWYPDVNTRVSSYTNWIVNAAIASS</sequence>
<dbReference type="SMART" id="SM00020">
    <property type="entry name" value="Tryp_SPc"/>
    <property type="match status" value="1"/>
</dbReference>
<evidence type="ECO:0000256" key="4">
    <source>
        <dbReference type="ARBA" id="ARBA00022670"/>
    </source>
</evidence>
<dbReference type="CDD" id="cd00190">
    <property type="entry name" value="Tryp_SPc"/>
    <property type="match status" value="1"/>
</dbReference>
<feature type="chain" id="PRO_5028817772" evidence="11">
    <location>
        <begin position="19"/>
        <end position="262"/>
    </location>
</feature>
<evidence type="ECO:0000313" key="13">
    <source>
        <dbReference type="Proteomes" id="UP000322000"/>
    </source>
</evidence>
<evidence type="ECO:0000256" key="7">
    <source>
        <dbReference type="ARBA" id="ARBA00023157"/>
    </source>
</evidence>
<dbReference type="GO" id="GO:0005576">
    <property type="term" value="C:extracellular region"/>
    <property type="evidence" value="ECO:0007669"/>
    <property type="project" value="UniProtKB-SubCell"/>
</dbReference>
<dbReference type="GO" id="GO:0090729">
    <property type="term" value="F:toxin activity"/>
    <property type="evidence" value="ECO:0007669"/>
    <property type="project" value="UniProtKB-KW"/>
</dbReference>
<keyword evidence="5" id="KW-0378">Hydrolase</keyword>
<comment type="function">
    <text evidence="9">Fibrinolytic activity; shows preferential cleavage of Arg-Gly bonds in all three fibrinogen chains. Contact with the caterpillars causes severe bleeding, due the anticoagulant effect of the protein.</text>
</comment>
<dbReference type="GO" id="GO:0004252">
    <property type="term" value="F:serine-type endopeptidase activity"/>
    <property type="evidence" value="ECO:0007669"/>
    <property type="project" value="InterPro"/>
</dbReference>
<dbReference type="PANTHER" id="PTHR24276">
    <property type="entry name" value="POLYSERASE-RELATED"/>
    <property type="match status" value="1"/>
</dbReference>
<evidence type="ECO:0000313" key="14">
    <source>
        <dbReference type="RefSeq" id="XP_026735622.1"/>
    </source>
</evidence>
<dbReference type="SUPFAM" id="SSF50494">
    <property type="entry name" value="Trypsin-like serine proteases"/>
    <property type="match status" value="1"/>
</dbReference>
<keyword evidence="10" id="KW-1205">Fibrinolytic toxin</keyword>
<comment type="subcellular location">
    <subcellularLocation>
        <location evidence="1">Secreted</location>
        <location evidence="1">Extracellular space</location>
    </subcellularLocation>
</comment>
<keyword evidence="8" id="KW-1199">Hemostasis impairing toxin</keyword>
<dbReference type="GeneID" id="113499367"/>
<dbReference type="Pfam" id="PF00089">
    <property type="entry name" value="Trypsin"/>
    <property type="match status" value="1"/>
</dbReference>
<dbReference type="InParanoid" id="A0A7E5W561"/>
<evidence type="ECO:0000256" key="9">
    <source>
        <dbReference type="ARBA" id="ARBA00055534"/>
    </source>
</evidence>
<evidence type="ECO:0000256" key="6">
    <source>
        <dbReference type="ARBA" id="ARBA00022825"/>
    </source>
</evidence>
<organism evidence="13 14">
    <name type="scientific">Trichoplusia ni</name>
    <name type="common">Cabbage looper</name>
    <dbReference type="NCBI Taxonomy" id="7111"/>
    <lineage>
        <taxon>Eukaryota</taxon>
        <taxon>Metazoa</taxon>
        <taxon>Ecdysozoa</taxon>
        <taxon>Arthropoda</taxon>
        <taxon>Hexapoda</taxon>
        <taxon>Insecta</taxon>
        <taxon>Pterygota</taxon>
        <taxon>Neoptera</taxon>
        <taxon>Endopterygota</taxon>
        <taxon>Lepidoptera</taxon>
        <taxon>Glossata</taxon>
        <taxon>Ditrysia</taxon>
        <taxon>Noctuoidea</taxon>
        <taxon>Noctuidae</taxon>
        <taxon>Plusiinae</taxon>
        <taxon>Trichoplusia</taxon>
    </lineage>
</organism>
<evidence type="ECO:0000256" key="8">
    <source>
        <dbReference type="ARBA" id="ARBA00023240"/>
    </source>
</evidence>
<dbReference type="InterPro" id="IPR001254">
    <property type="entry name" value="Trypsin_dom"/>
</dbReference>
<dbReference type="OrthoDB" id="6380398at2759"/>
<gene>
    <name evidence="14" type="primary">LOC113499367</name>
</gene>
<dbReference type="KEGG" id="tnl:113499367"/>
<dbReference type="InterPro" id="IPR001314">
    <property type="entry name" value="Peptidase_S1A"/>
</dbReference>
<dbReference type="Gene3D" id="2.40.10.10">
    <property type="entry name" value="Trypsin-like serine proteases"/>
    <property type="match status" value="1"/>
</dbReference>
<accession>A0A7E5W561</accession>
<name>A0A7E5W561_TRINI</name>
<evidence type="ECO:0000256" key="5">
    <source>
        <dbReference type="ARBA" id="ARBA00022801"/>
    </source>
</evidence>
<dbReference type="Proteomes" id="UP000322000">
    <property type="component" value="Chromosome 12"/>
</dbReference>
<feature type="signal peptide" evidence="11">
    <location>
        <begin position="1"/>
        <end position="18"/>
    </location>
</feature>
<comment type="similarity">
    <text evidence="2">Belongs to the peptidase S1 family.</text>
</comment>
<dbReference type="PRINTS" id="PR00722">
    <property type="entry name" value="CHYMOTRYPSIN"/>
</dbReference>
<evidence type="ECO:0000259" key="12">
    <source>
        <dbReference type="PROSITE" id="PS50240"/>
    </source>
</evidence>
<dbReference type="InterPro" id="IPR009003">
    <property type="entry name" value="Peptidase_S1_PA"/>
</dbReference>
<dbReference type="PANTHER" id="PTHR24276:SF91">
    <property type="entry name" value="AT26814P-RELATED"/>
    <property type="match status" value="1"/>
</dbReference>
<protein>
    <submittedName>
        <fullName evidence="14">Trypsin, alkaline A-like</fullName>
    </submittedName>
</protein>
<dbReference type="InterPro" id="IPR050430">
    <property type="entry name" value="Peptidase_S1"/>
</dbReference>
<reference evidence="14" key="1">
    <citation type="submission" date="2025-08" db="UniProtKB">
        <authorList>
            <consortium name="RefSeq"/>
        </authorList>
    </citation>
    <scope>IDENTIFICATION</scope>
</reference>
<keyword evidence="7" id="KW-1015">Disulfide bond</keyword>
<keyword evidence="3" id="KW-0800">Toxin</keyword>